<dbReference type="RefSeq" id="WP_368005627.1">
    <property type="nucleotide sequence ID" value="NZ_JAMXFF010000007.1"/>
</dbReference>
<comment type="caution">
    <text evidence="1">The sequence shown here is derived from an EMBL/GenBank/DDBJ whole genome shotgun (WGS) entry which is preliminary data.</text>
</comment>
<sequence>MASTLSLAALEWECLVRNHWNFFKEPGSSGEGSAIAQTPGPIAWGSGGYYHKKADLSRSAANYLKDLKNDIESMVRVIQRRSPLGFG</sequence>
<gene>
    <name evidence="1" type="ORF">NG799_06470</name>
</gene>
<name>A0ABT2MMJ8_9CYAN</name>
<evidence type="ECO:0000313" key="2">
    <source>
        <dbReference type="Proteomes" id="UP001525890"/>
    </source>
</evidence>
<protein>
    <submittedName>
        <fullName evidence="1">Uncharacterized protein</fullName>
    </submittedName>
</protein>
<organism evidence="1 2">
    <name type="scientific">Laspinema palackyanum D2a</name>
    <dbReference type="NCBI Taxonomy" id="2953684"/>
    <lineage>
        <taxon>Bacteria</taxon>
        <taxon>Bacillati</taxon>
        <taxon>Cyanobacteriota</taxon>
        <taxon>Cyanophyceae</taxon>
        <taxon>Oscillatoriophycideae</taxon>
        <taxon>Oscillatoriales</taxon>
        <taxon>Laspinemataceae</taxon>
        <taxon>Laspinema</taxon>
        <taxon>Laspinema palackyanum</taxon>
    </lineage>
</organism>
<proteinExistence type="predicted"/>
<reference evidence="1 2" key="1">
    <citation type="journal article" date="2022" name="Front. Microbiol.">
        <title>High genomic differentiation and limited gene flow indicate recent cryptic speciation within the genus Laspinema (cyanobacteria).</title>
        <authorList>
            <person name="Stanojkovic A."/>
            <person name="Skoupy S."/>
            <person name="Skaloud P."/>
            <person name="Dvorak P."/>
        </authorList>
    </citation>
    <scope>NUCLEOTIDE SEQUENCE [LARGE SCALE GENOMIC DNA]</scope>
    <source>
        <strain evidence="1 2">D2a</strain>
    </source>
</reference>
<keyword evidence="2" id="KW-1185">Reference proteome</keyword>
<evidence type="ECO:0000313" key="1">
    <source>
        <dbReference type="EMBL" id="MCT7965975.1"/>
    </source>
</evidence>
<accession>A0ABT2MMJ8</accession>
<dbReference type="Proteomes" id="UP001525890">
    <property type="component" value="Unassembled WGS sequence"/>
</dbReference>
<dbReference type="EMBL" id="JAMXFF010000007">
    <property type="protein sequence ID" value="MCT7965975.1"/>
    <property type="molecule type" value="Genomic_DNA"/>
</dbReference>